<dbReference type="GO" id="GO:0032465">
    <property type="term" value="P:regulation of cytokinesis"/>
    <property type="evidence" value="ECO:0007669"/>
    <property type="project" value="TreeGrafter"/>
</dbReference>
<dbReference type="GO" id="GO:0000724">
    <property type="term" value="P:double-strand break repair via homologous recombination"/>
    <property type="evidence" value="ECO:0007669"/>
    <property type="project" value="InterPro"/>
</dbReference>
<comment type="caution">
    <text evidence="2">The sequence shown here is derived from an EMBL/GenBank/DDBJ whole genome shotgun (WGS) entry which is preliminary data.</text>
</comment>
<evidence type="ECO:0000313" key="3">
    <source>
        <dbReference type="Proteomes" id="UP001162156"/>
    </source>
</evidence>
<dbReference type="InterPro" id="IPR028730">
    <property type="entry name" value="ZFYVE26"/>
</dbReference>
<dbReference type="GO" id="GO:0032266">
    <property type="term" value="F:phosphatidylinositol-3-phosphate binding"/>
    <property type="evidence" value="ECO:0007669"/>
    <property type="project" value="InterPro"/>
</dbReference>
<accession>A0AAV8ZL05</accession>
<gene>
    <name evidence="2" type="ORF">NQ314_004710</name>
</gene>
<dbReference type="Pfam" id="PF25569">
    <property type="entry name" value="TPR_ZFYVE26"/>
    <property type="match status" value="1"/>
</dbReference>
<reference evidence="2" key="1">
    <citation type="journal article" date="2023" name="Insect Mol. Biol.">
        <title>Genome sequencing provides insights into the evolution of gene families encoding plant cell wall-degrading enzymes in longhorned beetles.</title>
        <authorList>
            <person name="Shin N.R."/>
            <person name="Okamura Y."/>
            <person name="Kirsch R."/>
            <person name="Pauchet Y."/>
        </authorList>
    </citation>
    <scope>NUCLEOTIDE SEQUENCE</scope>
    <source>
        <strain evidence="2">RBIC_L_NR</strain>
    </source>
</reference>
<organism evidence="2 3">
    <name type="scientific">Rhamnusium bicolor</name>
    <dbReference type="NCBI Taxonomy" id="1586634"/>
    <lineage>
        <taxon>Eukaryota</taxon>
        <taxon>Metazoa</taxon>
        <taxon>Ecdysozoa</taxon>
        <taxon>Arthropoda</taxon>
        <taxon>Hexapoda</taxon>
        <taxon>Insecta</taxon>
        <taxon>Pterygota</taxon>
        <taxon>Neoptera</taxon>
        <taxon>Endopterygota</taxon>
        <taxon>Coleoptera</taxon>
        <taxon>Polyphaga</taxon>
        <taxon>Cucujiformia</taxon>
        <taxon>Chrysomeloidea</taxon>
        <taxon>Cerambycidae</taxon>
        <taxon>Lepturinae</taxon>
        <taxon>Rhagiini</taxon>
        <taxon>Rhamnusium</taxon>
    </lineage>
</organism>
<sequence length="765" mass="87015">MGDSSTSEINENISTKSMIYDYWSLTDDAEHNKIVREEFSYEHAPSVSLCLSIMKYHSKTVEYPRFLLDQCNIMLKLLQPNQEPIQEIDYLLVIKMLKSLAIAAKMSSIECALHHGTSLVDRILSQAELLGLLAERGCLGLLPVPNAYQGPYIDASVLRKLRDRLLEREQWNLALEVSTKAGLDITGVFAAWGKSCLKAGSLVVAREKFQRCLDKTGHYESMSDQASQSDFDESHESLNRSRYLSKSSNINTLSDTRPVKNPPLLNEIIYILESKTMRINSDIIKEAEDQKLSSSTLSLNHSFGKSSQTDAAICILSKLKNLQNISNGNYESAEKDKLKSYSSRPFIDDIFYDECVYYLTKYGTHLSLLEFYVKHGDIDQALNYIIDYQLSNDIFVDVYMRCLKDGIINILQENMSKIDSTLDVWKGYLRYICRHLEKQHMLHSLYQLQQFMGDYIRAAMTCIRFYQENVTNFTDLSANANLLLKAEEHLKHVLEQEQWVDVATVRKMSSTSKESFEEKGITNPSLVMKINPRDIDKHINTIWRQKELVTFLAECERFELKPVQLLASLLQVEDSPSQSNETKLNIPTLFGSMLEKLHLAVLAIVCGKNIEDGFDIALRIIQEFKLKPVKIYCEAGKQLAKAERYISIGQLVNCIKHSGTNDNVVTDMCDEMLTLAVATFTKANVSGTKVEDLIKLISNRATKISAYIEAKQLKTAYFLAVKYKRMSDIRRILREAELLNQPSIKALCQKVLLSHSHTPAHSKGS</sequence>
<feature type="domain" description="ZFYVE26-like TPR repeats" evidence="1">
    <location>
        <begin position="628"/>
        <end position="752"/>
    </location>
</feature>
<dbReference type="PANTHER" id="PTHR46591:SF1">
    <property type="entry name" value="ZINC FINGER FYVE DOMAIN-CONTAINING PROTEIN 26"/>
    <property type="match status" value="1"/>
</dbReference>
<protein>
    <recommendedName>
        <fullName evidence="1">ZFYVE26-like TPR repeats domain-containing protein</fullName>
    </recommendedName>
</protein>
<dbReference type="InterPro" id="IPR057946">
    <property type="entry name" value="TPR_ZFYVE26"/>
</dbReference>
<evidence type="ECO:0000259" key="1">
    <source>
        <dbReference type="Pfam" id="PF25569"/>
    </source>
</evidence>
<dbReference type="GO" id="GO:0005813">
    <property type="term" value="C:centrosome"/>
    <property type="evidence" value="ECO:0007669"/>
    <property type="project" value="TreeGrafter"/>
</dbReference>
<dbReference type="GO" id="GO:0030496">
    <property type="term" value="C:midbody"/>
    <property type="evidence" value="ECO:0007669"/>
    <property type="project" value="TreeGrafter"/>
</dbReference>
<proteinExistence type="predicted"/>
<name>A0AAV8ZL05_9CUCU</name>
<evidence type="ECO:0000313" key="2">
    <source>
        <dbReference type="EMBL" id="KAJ8964678.1"/>
    </source>
</evidence>
<dbReference type="GO" id="GO:0005765">
    <property type="term" value="C:lysosomal membrane"/>
    <property type="evidence" value="ECO:0007669"/>
    <property type="project" value="TreeGrafter"/>
</dbReference>
<dbReference type="GO" id="GO:0000281">
    <property type="term" value="P:mitotic cytokinesis"/>
    <property type="evidence" value="ECO:0007669"/>
    <property type="project" value="InterPro"/>
</dbReference>
<keyword evidence="3" id="KW-1185">Reference proteome</keyword>
<dbReference type="EMBL" id="JANEYF010001325">
    <property type="protein sequence ID" value="KAJ8964678.1"/>
    <property type="molecule type" value="Genomic_DNA"/>
</dbReference>
<dbReference type="Proteomes" id="UP001162156">
    <property type="component" value="Unassembled WGS sequence"/>
</dbReference>
<dbReference type="AlphaFoldDB" id="A0AAV8ZL05"/>
<dbReference type="PANTHER" id="PTHR46591">
    <property type="entry name" value="ZINC FINGER FYVE DOMAIN-CONTAINING PROTEIN 26"/>
    <property type="match status" value="1"/>
</dbReference>